<sequence length="268" mass="30433">TFSSHPELTSSEVKNDVFDLEGGNVLPEKLLDLDSTKGLHPPHHINPLSGSTTSSSSPNQFLEEFADELALITFPPEYDDDLPFDIEYDLKEIKCLLYHDPIKDMDSSLEDSINQSKLDDLNDNLADTMPEMFTNEHSLDYSSPPLYDEYDDDLFEVKSDTEYVYDDPFDSKGKKIKESKLLMDELDLSSDFLPSLNYDSFLSEDFSEVDALPSTNNEDKVFNLGILIQENLSKIITCVSSDKKLAISHASLFLEDFNPPMYELSFFK</sequence>
<evidence type="ECO:0000313" key="2">
    <source>
        <dbReference type="EMBL" id="GEZ51884.1"/>
    </source>
</evidence>
<evidence type="ECO:0000256" key="1">
    <source>
        <dbReference type="SAM" id="MobiDB-lite"/>
    </source>
</evidence>
<reference evidence="2" key="1">
    <citation type="journal article" date="2019" name="Sci. Rep.">
        <title>Draft genome of Tanacetum cinerariifolium, the natural source of mosquito coil.</title>
        <authorList>
            <person name="Yamashiro T."/>
            <person name="Shiraishi A."/>
            <person name="Satake H."/>
            <person name="Nakayama K."/>
        </authorList>
    </citation>
    <scope>NUCLEOTIDE SEQUENCE</scope>
</reference>
<dbReference type="EMBL" id="BKCJ010288800">
    <property type="protein sequence ID" value="GEZ51884.1"/>
    <property type="molecule type" value="Genomic_DNA"/>
</dbReference>
<protein>
    <recommendedName>
        <fullName evidence="3">Reverse transcriptase domain-containing protein</fullName>
    </recommendedName>
</protein>
<organism evidence="2">
    <name type="scientific">Tanacetum cinerariifolium</name>
    <name type="common">Dalmatian daisy</name>
    <name type="synonym">Chrysanthemum cinerariifolium</name>
    <dbReference type="NCBI Taxonomy" id="118510"/>
    <lineage>
        <taxon>Eukaryota</taxon>
        <taxon>Viridiplantae</taxon>
        <taxon>Streptophyta</taxon>
        <taxon>Embryophyta</taxon>
        <taxon>Tracheophyta</taxon>
        <taxon>Spermatophyta</taxon>
        <taxon>Magnoliopsida</taxon>
        <taxon>eudicotyledons</taxon>
        <taxon>Gunneridae</taxon>
        <taxon>Pentapetalae</taxon>
        <taxon>asterids</taxon>
        <taxon>campanulids</taxon>
        <taxon>Asterales</taxon>
        <taxon>Asteraceae</taxon>
        <taxon>Asteroideae</taxon>
        <taxon>Anthemideae</taxon>
        <taxon>Anthemidinae</taxon>
        <taxon>Tanacetum</taxon>
    </lineage>
</organism>
<dbReference type="AlphaFoldDB" id="A0A699IG60"/>
<name>A0A699IG60_TANCI</name>
<gene>
    <name evidence="2" type="ORF">Tci_523857</name>
</gene>
<accession>A0A699IG60</accession>
<feature type="region of interest" description="Disordered" evidence="1">
    <location>
        <begin position="36"/>
        <end position="58"/>
    </location>
</feature>
<evidence type="ECO:0008006" key="3">
    <source>
        <dbReference type="Google" id="ProtNLM"/>
    </source>
</evidence>
<feature type="non-terminal residue" evidence="2">
    <location>
        <position position="1"/>
    </location>
</feature>
<proteinExistence type="predicted"/>
<comment type="caution">
    <text evidence="2">The sequence shown here is derived from an EMBL/GenBank/DDBJ whole genome shotgun (WGS) entry which is preliminary data.</text>
</comment>